<evidence type="ECO:0000313" key="2">
    <source>
        <dbReference type="Proteomes" id="UP000054466"/>
    </source>
</evidence>
<name>A0A0D2CX83_9EURO</name>
<accession>A0A0D2CX83</accession>
<dbReference type="HOGENOM" id="CLU_2196669_0_0_1"/>
<proteinExistence type="predicted"/>
<dbReference type="RefSeq" id="XP_016248440.1">
    <property type="nucleotide sequence ID" value="XM_016395021.1"/>
</dbReference>
<organism evidence="1 2">
    <name type="scientific">Cladophialophora immunda</name>
    <dbReference type="NCBI Taxonomy" id="569365"/>
    <lineage>
        <taxon>Eukaryota</taxon>
        <taxon>Fungi</taxon>
        <taxon>Dikarya</taxon>
        <taxon>Ascomycota</taxon>
        <taxon>Pezizomycotina</taxon>
        <taxon>Eurotiomycetes</taxon>
        <taxon>Chaetothyriomycetidae</taxon>
        <taxon>Chaetothyriales</taxon>
        <taxon>Herpotrichiellaceae</taxon>
        <taxon>Cladophialophora</taxon>
    </lineage>
</organism>
<protein>
    <submittedName>
        <fullName evidence="1">Uncharacterized protein</fullName>
    </submittedName>
</protein>
<dbReference type="OrthoDB" id="4160655at2759"/>
<evidence type="ECO:0000313" key="1">
    <source>
        <dbReference type="EMBL" id="KIW28224.1"/>
    </source>
</evidence>
<dbReference type="AlphaFoldDB" id="A0A0D2CX83"/>
<gene>
    <name evidence="1" type="ORF">PV07_07904</name>
</gene>
<reference evidence="1 2" key="1">
    <citation type="submission" date="2015-01" db="EMBL/GenBank/DDBJ databases">
        <title>The Genome Sequence of Cladophialophora immunda CBS83496.</title>
        <authorList>
            <consortium name="The Broad Institute Genomics Platform"/>
            <person name="Cuomo C."/>
            <person name="de Hoog S."/>
            <person name="Gorbushina A."/>
            <person name="Stielow B."/>
            <person name="Teixiera M."/>
            <person name="Abouelleil A."/>
            <person name="Chapman S.B."/>
            <person name="Priest M."/>
            <person name="Young S.K."/>
            <person name="Wortman J."/>
            <person name="Nusbaum C."/>
            <person name="Birren B."/>
        </authorList>
    </citation>
    <scope>NUCLEOTIDE SEQUENCE [LARGE SCALE GENOMIC DNA]</scope>
    <source>
        <strain evidence="1 2">CBS 83496</strain>
    </source>
</reference>
<dbReference type="EMBL" id="KN847043">
    <property type="protein sequence ID" value="KIW28224.1"/>
    <property type="molecule type" value="Genomic_DNA"/>
</dbReference>
<keyword evidence="2" id="KW-1185">Reference proteome</keyword>
<dbReference type="GeneID" id="27347098"/>
<sequence>MGTSHTGSWMADWASIPTKALGIIKSSNPSLLKTLQTNDQFLESIQQRFLAMLRDVPNSRSGIEITCFYEELPLAMAGKVVSKKSATFPGYNVIGIHANHRDMVRFFK</sequence>
<dbReference type="VEuPathDB" id="FungiDB:PV07_07904"/>
<dbReference type="Proteomes" id="UP000054466">
    <property type="component" value="Unassembled WGS sequence"/>
</dbReference>